<gene>
    <name evidence="2" type="ORF">FX988_02572</name>
</gene>
<dbReference type="OrthoDB" id="9769898at2"/>
<evidence type="ECO:0008006" key="4">
    <source>
        <dbReference type="Google" id="ProtNLM"/>
    </source>
</evidence>
<dbReference type="RefSeq" id="WP_160180325.1">
    <property type="nucleotide sequence ID" value="NZ_CP047656.1"/>
</dbReference>
<protein>
    <recommendedName>
        <fullName evidence="4">DUF885 domain-containing protein</fullName>
    </recommendedName>
</protein>
<proteinExistence type="predicted"/>
<sequence length="591" mass="67815">MYKRSLILAALMLSLCFGQAAFGASEASQSRKLSALLEQIWQYQLSVDPIKATRYQNNRYNDKLKDLSPEALKANEQRNQQFLTRLKEIDDSELNHQQQINKLMQMRELENDIDLYHYKAHYMPITSESGFYSSLAFLPASAPFKTEQDYRNYLARLAEFPRYFDQQIAWMKKGIATGRVQPKAVLAGFDDTIKKFITNDVHDSQFFAPFKRLADSSFSPSVQASLYTQGELAINQSVLPAYQRFYDFLVGEYIPNAKQDIAASTWQNGAEFYQNRSNYYTSTTLDVADIHQTGLQEVKRIRSEMQSVLDTLNFDGDINQFIQHLRTSPEFYAASADELLMRASYIAKRIDAKLPQLFYTLPRIPYGVAPVPDNIAPKYTTGRYIAPTRDDQPGYYWVNTYALDKRPLYALPALTLHEAVPGHHLQISLASEMQDLPPVRRYTYISAFGEGWGLYSEFLGKEVGIYATPYEEFGRLSYEMWRACRLVVDTGMHMQGWSRQKAIDYMLENTALSEHNVTTEVDRYISWPAQALSYKVGELTIKRLRKKAETALGDKFDLRAFHDAVLAYGSVPLSVLEQNIDTFIAQFAENQ</sequence>
<dbReference type="InterPro" id="IPR010281">
    <property type="entry name" value="DUF885"/>
</dbReference>
<evidence type="ECO:0000256" key="1">
    <source>
        <dbReference type="SAM" id="SignalP"/>
    </source>
</evidence>
<dbReference type="AlphaFoldDB" id="A0A857JMJ2"/>
<name>A0A857JMJ2_9ALTE</name>
<dbReference type="Proteomes" id="UP000464524">
    <property type="component" value="Chromosome"/>
</dbReference>
<keyword evidence="3" id="KW-1185">Reference proteome</keyword>
<accession>A0A857JMJ2</accession>
<keyword evidence="1" id="KW-0732">Signal</keyword>
<dbReference type="PANTHER" id="PTHR33361">
    <property type="entry name" value="GLR0591 PROTEIN"/>
    <property type="match status" value="1"/>
</dbReference>
<dbReference type="Pfam" id="PF05960">
    <property type="entry name" value="DUF885"/>
    <property type="match status" value="1"/>
</dbReference>
<dbReference type="EMBL" id="CP047656">
    <property type="protein sequence ID" value="QHJ12320.1"/>
    <property type="molecule type" value="Genomic_DNA"/>
</dbReference>
<evidence type="ECO:0000313" key="2">
    <source>
        <dbReference type="EMBL" id="QHJ12320.1"/>
    </source>
</evidence>
<dbReference type="PANTHER" id="PTHR33361:SF2">
    <property type="entry name" value="DUF885 DOMAIN-CONTAINING PROTEIN"/>
    <property type="match status" value="1"/>
</dbReference>
<feature type="chain" id="PRO_5032453796" description="DUF885 domain-containing protein" evidence="1">
    <location>
        <begin position="21"/>
        <end position="591"/>
    </location>
</feature>
<organism evidence="2 3">
    <name type="scientific">Paraglaciecola mesophila</name>
    <dbReference type="NCBI Taxonomy" id="197222"/>
    <lineage>
        <taxon>Bacteria</taxon>
        <taxon>Pseudomonadati</taxon>
        <taxon>Pseudomonadota</taxon>
        <taxon>Gammaproteobacteria</taxon>
        <taxon>Alteromonadales</taxon>
        <taxon>Alteromonadaceae</taxon>
        <taxon>Paraglaciecola</taxon>
    </lineage>
</organism>
<feature type="signal peptide" evidence="1">
    <location>
        <begin position="1"/>
        <end position="20"/>
    </location>
</feature>
<reference evidence="2 3" key="1">
    <citation type="submission" date="2019-12" db="EMBL/GenBank/DDBJ databases">
        <title>Genome sequencing and assembly of endphytes of Porphyra tenera.</title>
        <authorList>
            <person name="Park J.M."/>
            <person name="Shin R."/>
            <person name="Jo S.H."/>
        </authorList>
    </citation>
    <scope>NUCLEOTIDE SEQUENCE [LARGE SCALE GENOMIC DNA]</scope>
    <source>
        <strain evidence="2 3">GPM4</strain>
    </source>
</reference>
<evidence type="ECO:0000313" key="3">
    <source>
        <dbReference type="Proteomes" id="UP000464524"/>
    </source>
</evidence>
<dbReference type="KEGG" id="pmes:FX988_02572"/>